<evidence type="ECO:0008006" key="3">
    <source>
        <dbReference type="Google" id="ProtNLM"/>
    </source>
</evidence>
<evidence type="ECO:0000313" key="2">
    <source>
        <dbReference type="Proteomes" id="UP000588186"/>
    </source>
</evidence>
<dbReference type="PANTHER" id="PTHR37316">
    <property type="entry name" value="TEICHOIC ACID GLYCEROL-PHOSPHATE PRIMASE"/>
    <property type="match status" value="1"/>
</dbReference>
<organism evidence="1 2">
    <name type="scientific">Phocicoccus pinnipedialis</name>
    <dbReference type="NCBI Taxonomy" id="110845"/>
    <lineage>
        <taxon>Bacteria</taxon>
        <taxon>Bacillati</taxon>
        <taxon>Bacillota</taxon>
        <taxon>Bacilli</taxon>
        <taxon>Bacillales</taxon>
        <taxon>Salinicoccaceae</taxon>
        <taxon>Phocicoccus</taxon>
    </lineage>
</organism>
<dbReference type="Proteomes" id="UP000588186">
    <property type="component" value="Unassembled WGS sequence"/>
</dbReference>
<dbReference type="RefSeq" id="WP_186076734.1">
    <property type="nucleotide sequence ID" value="NZ_CAJEWB010000006.1"/>
</dbReference>
<dbReference type="InterPro" id="IPR007554">
    <property type="entry name" value="Glycerophosphate_synth"/>
</dbReference>
<dbReference type="Gene3D" id="3.40.50.12580">
    <property type="match status" value="1"/>
</dbReference>
<dbReference type="Pfam" id="PF04464">
    <property type="entry name" value="Glyphos_transf"/>
    <property type="match status" value="1"/>
</dbReference>
<keyword evidence="2" id="KW-1185">Reference proteome</keyword>
<dbReference type="GO" id="GO:0016020">
    <property type="term" value="C:membrane"/>
    <property type="evidence" value="ECO:0007669"/>
    <property type="project" value="InterPro"/>
</dbReference>
<evidence type="ECO:0000313" key="1">
    <source>
        <dbReference type="EMBL" id="CAD2073204.1"/>
    </source>
</evidence>
<comment type="caution">
    <text evidence="1">The sequence shown here is derived from an EMBL/GenBank/DDBJ whole genome shotgun (WGS) entry which is preliminary data.</text>
</comment>
<dbReference type="AlphaFoldDB" id="A0A6V7R861"/>
<name>A0A6V7R861_9BACL</name>
<protein>
    <recommendedName>
        <fullName evidence="3">CDP-Glycerol:Poly(Glycerophosphate) glycerophosphotransferase</fullName>
    </recommendedName>
</protein>
<dbReference type="PANTHER" id="PTHR37316:SF3">
    <property type="entry name" value="TEICHOIC ACID GLYCEROL-PHOSPHATE TRANSFERASE"/>
    <property type="match status" value="1"/>
</dbReference>
<dbReference type="InterPro" id="IPR043148">
    <property type="entry name" value="TagF_C"/>
</dbReference>
<sequence length="887" mass="105507">MKKMLHKFAKYLSSNFAGYFPKSFRKKFRRSISVVHLEKIEESIYVTYEIEPHINVRFYSDYHAFLITKDNSYKLSTKKNDLLITVKIPLNYLEEYTDGFTIQLKSNDEKMNVKRQINNENNITRFIFNEKLYKVFTSRAVQISSVYQKLRFPDEYEVKDRTVYCNYVKHKNQTLYLNIEDTHINDIDNIYALYAHKFVKVFDVKKIDNDISISNLDQFTKGKFKLYAQKGECMYNIIANTDIKQIFETKEHRFELNNEIKYLEFTVIEHIIHLDELIIEYIGNNKACMVLKHQNIEDMLGKNLLITDVVSNHIKEVLPISSGEYMIEIDDLIERFSRKKLMLQDEEKIYQIKLDRTELDNSLDEEYNYLGEILRVKFYKRIDGYLGFTMKRPKIKRLIKNIDGLILEGYINGNQKFKNLQQSMILIDRNSEQEYILPIEDEFKLSLDPHELINIMSQDKTIIDIYIGYVNDIGEVIRKTKIEYQHSDYKKDTYYSHVSIENMDGDYVNFLVTTTPFNNLKIETFVVPKEIDADKFKRNPNIWLVGERRDTAQENGLAMFEFLRNQTNESVYYVIDEFSKDYEKIKHGENVLKFGSLEHYEISLQAGVLLCTHDFENILPYKPAKGFFDYENTFKVFLQHGVLGRKPVEYHKFYYEDPFDLFIVSSDSEKKDIVMDIMQYESEDIVVTGLARFDYLPFDNLTKDILLMPTWRDWLNNEEVFEASDYFHRYKSLLTNERLNNILEVNDIRLNFYPHYRAQSLFNSKNLKTGPNIDFIELGEESVQELLINHSLLVTDFSSVSFDFLLMNKPVIYYHFDDDKFFRKGLLRPIEETFVGDIAGSEEELVDLIHEAIQNKFVNSVENLDRILKYRDHNNRKRIYESIKSMM</sequence>
<accession>A0A6V7R861</accession>
<dbReference type="GO" id="GO:0047355">
    <property type="term" value="F:CDP-glycerol glycerophosphotransferase activity"/>
    <property type="evidence" value="ECO:0007669"/>
    <property type="project" value="InterPro"/>
</dbReference>
<proteinExistence type="predicted"/>
<gene>
    <name evidence="1" type="ORF">JEOPIN946_00588</name>
</gene>
<dbReference type="InterPro" id="IPR051612">
    <property type="entry name" value="Teichoic_Acid_Biosynth"/>
</dbReference>
<reference evidence="1 2" key="1">
    <citation type="submission" date="2020-07" db="EMBL/GenBank/DDBJ databases">
        <authorList>
            <person name="Criscuolo A."/>
        </authorList>
    </citation>
    <scope>NUCLEOTIDE SEQUENCE [LARGE SCALE GENOMIC DNA]</scope>
    <source>
        <strain evidence="1">CIP107946</strain>
    </source>
</reference>
<dbReference type="SUPFAM" id="SSF53756">
    <property type="entry name" value="UDP-Glycosyltransferase/glycogen phosphorylase"/>
    <property type="match status" value="1"/>
</dbReference>
<dbReference type="EMBL" id="CAJEWB010000006">
    <property type="protein sequence ID" value="CAD2073204.1"/>
    <property type="molecule type" value="Genomic_DNA"/>
</dbReference>